<comment type="caution">
    <text evidence="1">The sequence shown here is derived from an EMBL/GenBank/DDBJ whole genome shotgun (WGS) entry which is preliminary data.</text>
</comment>
<evidence type="ECO:0000313" key="1">
    <source>
        <dbReference type="EMBL" id="RZU38685.1"/>
    </source>
</evidence>
<sequence>MKFMSLLLSDVSAVCRLADEKERHGPPVVPDAHDILPLFIDHEQFDRQMVARLSPAGIALLRYLQRLQPSAVAELAALAWFGRGDAPIDQLRHHAESSYHPSLSYYLAEMPSLGDHLRAALARLPL</sequence>
<dbReference type="Pfam" id="PF12616">
    <property type="entry name" value="DUF3775"/>
    <property type="match status" value="1"/>
</dbReference>
<dbReference type="AlphaFoldDB" id="A0A4Q7YPP7"/>
<gene>
    <name evidence="1" type="ORF">EV700_2620</name>
</gene>
<protein>
    <submittedName>
        <fullName evidence="1">Uncharacterized protein DUF3775</fullName>
    </submittedName>
</protein>
<accession>A0A4Q7YPP7</accession>
<evidence type="ECO:0000313" key="2">
    <source>
        <dbReference type="Proteomes" id="UP000292423"/>
    </source>
</evidence>
<name>A0A4Q7YPP7_9GAMM</name>
<organism evidence="1 2">
    <name type="scientific">Fluviicoccus keumensis</name>
    <dbReference type="NCBI Taxonomy" id="1435465"/>
    <lineage>
        <taxon>Bacteria</taxon>
        <taxon>Pseudomonadati</taxon>
        <taxon>Pseudomonadota</taxon>
        <taxon>Gammaproteobacteria</taxon>
        <taxon>Moraxellales</taxon>
        <taxon>Moraxellaceae</taxon>
        <taxon>Fluviicoccus</taxon>
    </lineage>
</organism>
<keyword evidence="2" id="KW-1185">Reference proteome</keyword>
<reference evidence="1 2" key="1">
    <citation type="submission" date="2019-02" db="EMBL/GenBank/DDBJ databases">
        <title>Genomic Encyclopedia of Type Strains, Phase IV (KMG-IV): sequencing the most valuable type-strain genomes for metagenomic binning, comparative biology and taxonomic classification.</title>
        <authorList>
            <person name="Goeker M."/>
        </authorList>
    </citation>
    <scope>NUCLEOTIDE SEQUENCE [LARGE SCALE GENOMIC DNA]</scope>
    <source>
        <strain evidence="1 2">DSM 105135</strain>
    </source>
</reference>
<dbReference type="EMBL" id="SHKX01000013">
    <property type="protein sequence ID" value="RZU38685.1"/>
    <property type="molecule type" value="Genomic_DNA"/>
</dbReference>
<proteinExistence type="predicted"/>
<dbReference type="Proteomes" id="UP000292423">
    <property type="component" value="Unassembled WGS sequence"/>
</dbReference>
<dbReference type="OrthoDB" id="5641374at2"/>
<dbReference type="InterPro" id="IPR022254">
    <property type="entry name" value="DUF3775"/>
</dbReference>